<accession>A0A1R3H3A4</accession>
<name>A0A1R3H3A4_9ROSI</name>
<feature type="region of interest" description="Disordered" evidence="1">
    <location>
        <begin position="1"/>
        <end position="33"/>
    </location>
</feature>
<dbReference type="Proteomes" id="UP000187203">
    <property type="component" value="Unassembled WGS sequence"/>
</dbReference>
<reference evidence="3" key="1">
    <citation type="submission" date="2013-09" db="EMBL/GenBank/DDBJ databases">
        <title>Corchorus olitorius genome sequencing.</title>
        <authorList>
            <person name="Alam M."/>
            <person name="Haque M.S."/>
            <person name="Islam M.S."/>
            <person name="Emdad E.M."/>
            <person name="Islam M.M."/>
            <person name="Ahmed B."/>
            <person name="Halim A."/>
            <person name="Hossen Q.M.M."/>
            <person name="Hossain M.Z."/>
            <person name="Ahmed R."/>
            <person name="Khan M.M."/>
            <person name="Islam R."/>
            <person name="Rashid M.M."/>
            <person name="Khan S.A."/>
            <person name="Rahman M.S."/>
            <person name="Alam M."/>
            <person name="Yahiya A.S."/>
            <person name="Khan M.S."/>
            <person name="Azam M.S."/>
            <person name="Haque T."/>
            <person name="Lashkar M.Z.H."/>
            <person name="Akhand A.I."/>
            <person name="Morshed G."/>
            <person name="Roy S."/>
            <person name="Uddin K.S."/>
            <person name="Rabeya T."/>
            <person name="Hossain A.S."/>
            <person name="Chowdhury A."/>
            <person name="Snigdha A.R."/>
            <person name="Mortoza M.S."/>
            <person name="Matin S.A."/>
            <person name="Hoque S.M.E."/>
            <person name="Islam M.K."/>
            <person name="Roy D.K."/>
            <person name="Haider R."/>
            <person name="Moosa M.M."/>
            <person name="Elias S.M."/>
            <person name="Hasan A.M."/>
            <person name="Jahan S."/>
            <person name="Shafiuddin M."/>
            <person name="Mahmood N."/>
            <person name="Shommy N.S."/>
        </authorList>
    </citation>
    <scope>NUCLEOTIDE SEQUENCE [LARGE SCALE GENOMIC DNA]</scope>
    <source>
        <strain evidence="3">cv. O-4</strain>
    </source>
</reference>
<evidence type="ECO:0000313" key="2">
    <source>
        <dbReference type="EMBL" id="OMO64771.1"/>
    </source>
</evidence>
<dbReference type="EMBL" id="AWUE01020877">
    <property type="protein sequence ID" value="OMO64771.1"/>
    <property type="molecule type" value="Genomic_DNA"/>
</dbReference>
<evidence type="ECO:0000313" key="3">
    <source>
        <dbReference type="Proteomes" id="UP000187203"/>
    </source>
</evidence>
<comment type="caution">
    <text evidence="2">The sequence shown here is derived from an EMBL/GenBank/DDBJ whole genome shotgun (WGS) entry which is preliminary data.</text>
</comment>
<dbReference type="AlphaFoldDB" id="A0A1R3H3A4"/>
<proteinExistence type="predicted"/>
<keyword evidence="3" id="KW-1185">Reference proteome</keyword>
<evidence type="ECO:0000256" key="1">
    <source>
        <dbReference type="SAM" id="MobiDB-lite"/>
    </source>
</evidence>
<feature type="compositionally biased region" description="Basic residues" evidence="1">
    <location>
        <begin position="1"/>
        <end position="10"/>
    </location>
</feature>
<gene>
    <name evidence="2" type="ORF">COLO4_31874</name>
</gene>
<protein>
    <submittedName>
        <fullName evidence="2">Uncharacterized protein</fullName>
    </submittedName>
</protein>
<dbReference type="OrthoDB" id="1671024at2759"/>
<organism evidence="2 3">
    <name type="scientific">Corchorus olitorius</name>
    <dbReference type="NCBI Taxonomy" id="93759"/>
    <lineage>
        <taxon>Eukaryota</taxon>
        <taxon>Viridiplantae</taxon>
        <taxon>Streptophyta</taxon>
        <taxon>Embryophyta</taxon>
        <taxon>Tracheophyta</taxon>
        <taxon>Spermatophyta</taxon>
        <taxon>Magnoliopsida</taxon>
        <taxon>eudicotyledons</taxon>
        <taxon>Gunneridae</taxon>
        <taxon>Pentapetalae</taxon>
        <taxon>rosids</taxon>
        <taxon>malvids</taxon>
        <taxon>Malvales</taxon>
        <taxon>Malvaceae</taxon>
        <taxon>Grewioideae</taxon>
        <taxon>Apeibeae</taxon>
        <taxon>Corchorus</taxon>
    </lineage>
</organism>
<sequence>MGAKGSKHSNSKREAAKALITHDNVPSSSHRSSIIEAIKPECLKKKKLKKKKQLPEEKRTTKARMLTLEDWLLASPGPAGLQQDSFNGGELHVFKQISRKVHPSSVNEAALPLFTPAESFSMDFSSGDVSGSSFIRSQSGKLRKKVSFRLPEESDIVIFYSPL</sequence>